<dbReference type="PIRSF" id="PIRSF000137">
    <property type="entry name" value="Alcohol_oxidase"/>
    <property type="match status" value="1"/>
</dbReference>
<dbReference type="InterPro" id="IPR036188">
    <property type="entry name" value="FAD/NAD-bd_sf"/>
</dbReference>
<dbReference type="InterPro" id="IPR000172">
    <property type="entry name" value="GMC_OxRdtase_N"/>
</dbReference>
<dbReference type="PANTHER" id="PTHR11552">
    <property type="entry name" value="GLUCOSE-METHANOL-CHOLINE GMC OXIDOREDUCTASE"/>
    <property type="match status" value="1"/>
</dbReference>
<comment type="caution">
    <text evidence="4">The sequence shown here is derived from an EMBL/GenBank/DDBJ whole genome shotgun (WGS) entry which is preliminary data.</text>
</comment>
<keyword evidence="2" id="KW-0274">FAD</keyword>
<dbReference type="PROSITE" id="PS00624">
    <property type="entry name" value="GMC_OXRED_2"/>
    <property type="match status" value="1"/>
</dbReference>
<evidence type="ECO:0000313" key="4">
    <source>
        <dbReference type="EMBL" id="CAK4033097.1"/>
    </source>
</evidence>
<gene>
    <name evidence="4" type="ORF">LECACI_7A008255</name>
</gene>
<feature type="domain" description="Glucose-methanol-choline oxidoreductase N-terminal" evidence="3">
    <location>
        <begin position="260"/>
        <end position="274"/>
    </location>
</feature>
<dbReference type="GO" id="GO:0050660">
    <property type="term" value="F:flavin adenine dinucleotide binding"/>
    <property type="evidence" value="ECO:0007669"/>
    <property type="project" value="InterPro"/>
</dbReference>
<dbReference type="Proteomes" id="UP001296104">
    <property type="component" value="Unassembled WGS sequence"/>
</dbReference>
<proteinExistence type="inferred from homology"/>
<evidence type="ECO:0000256" key="1">
    <source>
        <dbReference type="ARBA" id="ARBA00010790"/>
    </source>
</evidence>
<organism evidence="4 5">
    <name type="scientific">Lecanosticta acicola</name>
    <dbReference type="NCBI Taxonomy" id="111012"/>
    <lineage>
        <taxon>Eukaryota</taxon>
        <taxon>Fungi</taxon>
        <taxon>Dikarya</taxon>
        <taxon>Ascomycota</taxon>
        <taxon>Pezizomycotina</taxon>
        <taxon>Dothideomycetes</taxon>
        <taxon>Dothideomycetidae</taxon>
        <taxon>Mycosphaerellales</taxon>
        <taxon>Mycosphaerellaceae</taxon>
        <taxon>Lecanosticta</taxon>
    </lineage>
</organism>
<dbReference type="PANTHER" id="PTHR11552:SF123">
    <property type="entry name" value="GMC OXIDOREDUCTASE (AFU_ORTHOLOGUE AFUA_2G01770)-RELATED"/>
    <property type="match status" value="1"/>
</dbReference>
<protein>
    <submittedName>
        <fullName evidence="4">Glucose dehydrogenase</fullName>
    </submittedName>
</protein>
<dbReference type="InterPro" id="IPR012132">
    <property type="entry name" value="GMC_OxRdtase"/>
</dbReference>
<comment type="cofactor">
    <cofactor evidence="2">
        <name>FAD</name>
        <dbReference type="ChEBI" id="CHEBI:57692"/>
    </cofactor>
</comment>
<evidence type="ECO:0000313" key="5">
    <source>
        <dbReference type="Proteomes" id="UP001296104"/>
    </source>
</evidence>
<dbReference type="SUPFAM" id="SSF51905">
    <property type="entry name" value="FAD/NAD(P)-binding domain"/>
    <property type="match status" value="1"/>
</dbReference>
<dbReference type="EMBL" id="CAVMBE010000078">
    <property type="protein sequence ID" value="CAK4033097.1"/>
    <property type="molecule type" value="Genomic_DNA"/>
</dbReference>
<accession>A0AAI9EE51</accession>
<evidence type="ECO:0000256" key="2">
    <source>
        <dbReference type="PIRSR" id="PIRSR000137-2"/>
    </source>
</evidence>
<dbReference type="Gene3D" id="3.30.560.10">
    <property type="entry name" value="Glucose Oxidase, domain 3"/>
    <property type="match status" value="1"/>
</dbReference>
<dbReference type="SUPFAM" id="SSF54373">
    <property type="entry name" value="FAD-linked reductases, C-terminal domain"/>
    <property type="match status" value="1"/>
</dbReference>
<dbReference type="InterPro" id="IPR007867">
    <property type="entry name" value="GMC_OxRtase_C"/>
</dbReference>
<keyword evidence="5" id="KW-1185">Reference proteome</keyword>
<dbReference type="GO" id="GO:0016614">
    <property type="term" value="F:oxidoreductase activity, acting on CH-OH group of donors"/>
    <property type="evidence" value="ECO:0007669"/>
    <property type="project" value="InterPro"/>
</dbReference>
<keyword evidence="2" id="KW-0285">Flavoprotein</keyword>
<dbReference type="Gene3D" id="3.50.50.60">
    <property type="entry name" value="FAD/NAD(P)-binding domain"/>
    <property type="match status" value="1"/>
</dbReference>
<sequence>MADEEEFDYIICGGGTAGCVLASRLRQANPSLSIALIERGTNDASNAKILNPLSVAELKSEGLQSVYWSTPQPHLSNRRIELHGGNVLSGSSATNYGVWMRGHRKDYDEWARITGDERWSYGGLLPYFKRNETHFDSSGDEAQHGFRGPIKTALPTEFPLRKPFMEAFEKLGYQSNPDQNGGNPFGYGTLAVNWSPRRQPASLAYDLSGVHVLCDSYAKKILLERAKPDEEPRAIGVQVGTGEDQVRQLRARKEVIVSCGAYRTPQLLMLSGIGPRQQLLKFAVSVVVDNAEVGCNMFDHLGCSICFKLEPKAAEKGLAMGHPNFMANPKFMEIVPCETSTIDMLDPRKLAEALQADSGTATISTQQLDALQEQRAHLWILPAYMPISLGENYDVVPDGEHISILMMNFQPTSRGAISLTSGTAADTPAVNPNYVTTQHDRLVMREGVRRILQLVEQSSLRPYVAAEEPPIGQAPLTSTSTDEEIDSRIQDNSTSIQHPAGTAAMGKVVDSQLRVKGVKGLRVCDASVFPAPVAATTQASVYALAESFADLLLLQEESQ</sequence>
<feature type="binding site" evidence="2">
    <location>
        <position position="87"/>
    </location>
    <ligand>
        <name>FAD</name>
        <dbReference type="ChEBI" id="CHEBI:57692"/>
    </ligand>
</feature>
<dbReference type="Pfam" id="PF05199">
    <property type="entry name" value="GMC_oxred_C"/>
    <property type="match status" value="1"/>
</dbReference>
<reference evidence="4" key="1">
    <citation type="submission" date="2023-11" db="EMBL/GenBank/DDBJ databases">
        <authorList>
            <person name="Alioto T."/>
            <person name="Alioto T."/>
            <person name="Gomez Garrido J."/>
        </authorList>
    </citation>
    <scope>NUCLEOTIDE SEQUENCE</scope>
</reference>
<evidence type="ECO:0000259" key="3">
    <source>
        <dbReference type="PROSITE" id="PS00624"/>
    </source>
</evidence>
<feature type="binding site" evidence="2">
    <location>
        <begin position="95"/>
        <end position="98"/>
    </location>
    <ligand>
        <name>FAD</name>
        <dbReference type="ChEBI" id="CHEBI:57692"/>
    </ligand>
</feature>
<comment type="similarity">
    <text evidence="1">Belongs to the GMC oxidoreductase family.</text>
</comment>
<dbReference type="Pfam" id="PF00732">
    <property type="entry name" value="GMC_oxred_N"/>
    <property type="match status" value="1"/>
</dbReference>
<name>A0AAI9EE51_9PEZI</name>
<dbReference type="AlphaFoldDB" id="A0AAI9EE51"/>